<evidence type="ECO:0000313" key="2">
    <source>
        <dbReference type="Proteomes" id="UP001589670"/>
    </source>
</evidence>
<proteinExistence type="predicted"/>
<accession>A0ABV5I009</accession>
<reference evidence="1 2" key="1">
    <citation type="submission" date="2024-09" db="EMBL/GenBank/DDBJ databases">
        <authorList>
            <person name="Sun Q."/>
            <person name="Mori K."/>
        </authorList>
    </citation>
    <scope>NUCLEOTIDE SEQUENCE [LARGE SCALE GENOMIC DNA]</scope>
    <source>
        <strain evidence="1 2">CECT 9424</strain>
    </source>
</reference>
<name>A0ABV5I009_9RHOB</name>
<evidence type="ECO:0000313" key="1">
    <source>
        <dbReference type="EMBL" id="MFB9150003.1"/>
    </source>
</evidence>
<protein>
    <submittedName>
        <fullName evidence="1">Uncharacterized protein</fullName>
    </submittedName>
</protein>
<keyword evidence="2" id="KW-1185">Reference proteome</keyword>
<sequence length="104" mass="11000">MSDIRDRDSLKAWQITIIWDGLDEAREELERDAPDKGVLRGIAERMLAALNAVVAYCGKVGDAVVMSAAKVGGGAVGTAVLDHVANNGRLMQFAKDLLAYGLGG</sequence>
<dbReference type="Proteomes" id="UP001589670">
    <property type="component" value="Unassembled WGS sequence"/>
</dbReference>
<organism evidence="1 2">
    <name type="scientific">Roseovarius ramblicola</name>
    <dbReference type="NCBI Taxonomy" id="2022336"/>
    <lineage>
        <taxon>Bacteria</taxon>
        <taxon>Pseudomonadati</taxon>
        <taxon>Pseudomonadota</taxon>
        <taxon>Alphaproteobacteria</taxon>
        <taxon>Rhodobacterales</taxon>
        <taxon>Roseobacteraceae</taxon>
        <taxon>Roseovarius</taxon>
    </lineage>
</organism>
<dbReference type="RefSeq" id="WP_377069481.1">
    <property type="nucleotide sequence ID" value="NZ_JBHMEC010000015.1"/>
</dbReference>
<gene>
    <name evidence="1" type="ORF">ACFFU4_09615</name>
</gene>
<comment type="caution">
    <text evidence="1">The sequence shown here is derived from an EMBL/GenBank/DDBJ whole genome shotgun (WGS) entry which is preliminary data.</text>
</comment>
<dbReference type="EMBL" id="JBHMEC010000015">
    <property type="protein sequence ID" value="MFB9150003.1"/>
    <property type="molecule type" value="Genomic_DNA"/>
</dbReference>